<keyword evidence="2" id="KW-1185">Reference proteome</keyword>
<dbReference type="AlphaFoldDB" id="A0A4R0YWM8"/>
<sequence length="137" mass="15021">MPAPVGWLVARRELAPLLRTRQLVACSLIGRDGPREWIDCIDASGRPCARLHLLPDTDYLAWDALLVQGQALPPASLQHERLSWRAAGAELLSFRRRRLGALQLLEAEPLPRVSPLGRSIARDVARAAAVELEPAPG</sequence>
<organism evidence="1 2">
    <name type="scientific">Dyella soli</name>
    <dbReference type="NCBI Taxonomy" id="522319"/>
    <lineage>
        <taxon>Bacteria</taxon>
        <taxon>Pseudomonadati</taxon>
        <taxon>Pseudomonadota</taxon>
        <taxon>Gammaproteobacteria</taxon>
        <taxon>Lysobacterales</taxon>
        <taxon>Rhodanobacteraceae</taxon>
        <taxon>Dyella</taxon>
    </lineage>
</organism>
<evidence type="ECO:0000313" key="2">
    <source>
        <dbReference type="Proteomes" id="UP000291822"/>
    </source>
</evidence>
<accession>A0A4R0YWM8</accession>
<comment type="caution">
    <text evidence="1">The sequence shown here is derived from an EMBL/GenBank/DDBJ whole genome shotgun (WGS) entry which is preliminary data.</text>
</comment>
<dbReference type="EMBL" id="SJTG01000002">
    <property type="protein sequence ID" value="TCI11032.1"/>
    <property type="molecule type" value="Genomic_DNA"/>
</dbReference>
<proteinExistence type="predicted"/>
<dbReference type="SUPFAM" id="SSF144064">
    <property type="entry name" value="Heme iron utilization protein-like"/>
    <property type="match status" value="1"/>
</dbReference>
<evidence type="ECO:0008006" key="3">
    <source>
        <dbReference type="Google" id="ProtNLM"/>
    </source>
</evidence>
<dbReference type="Proteomes" id="UP000291822">
    <property type="component" value="Unassembled WGS sequence"/>
</dbReference>
<name>A0A4R0YWM8_9GAMM</name>
<reference evidence="1 2" key="1">
    <citation type="submission" date="2019-02" db="EMBL/GenBank/DDBJ databases">
        <title>Dyella amyloliquefaciens sp. nov., isolated from forest soil.</title>
        <authorList>
            <person name="Gao Z.-H."/>
            <person name="Qiu L.-H."/>
        </authorList>
    </citation>
    <scope>NUCLEOTIDE SEQUENCE [LARGE SCALE GENOMIC DNA]</scope>
    <source>
        <strain evidence="1 2">KACC 12747</strain>
    </source>
</reference>
<gene>
    <name evidence="1" type="ORF">EZM97_19625</name>
</gene>
<protein>
    <recommendedName>
        <fullName evidence="3">Hemin transport protein</fullName>
    </recommendedName>
</protein>
<evidence type="ECO:0000313" key="1">
    <source>
        <dbReference type="EMBL" id="TCI11032.1"/>
    </source>
</evidence>
<dbReference type="RefSeq" id="WP_131409634.1">
    <property type="nucleotide sequence ID" value="NZ_SJTG01000002.1"/>
</dbReference>